<reference evidence="1 2" key="1">
    <citation type="journal article" date="2014" name="Agronomy (Basel)">
        <title>A Draft Genome Sequence for Ensete ventricosum, the Drought-Tolerant Tree Against Hunger.</title>
        <authorList>
            <person name="Harrison J."/>
            <person name="Moore K.A."/>
            <person name="Paszkiewicz K."/>
            <person name="Jones T."/>
            <person name="Grant M."/>
            <person name="Ambacheew D."/>
            <person name="Muzemil S."/>
            <person name="Studholme D.J."/>
        </authorList>
    </citation>
    <scope>NUCLEOTIDE SEQUENCE [LARGE SCALE GENOMIC DNA]</scope>
</reference>
<protein>
    <submittedName>
        <fullName evidence="1">Uncharacterized protein</fullName>
    </submittedName>
</protein>
<gene>
    <name evidence="1" type="ORF">B296_00045181</name>
</gene>
<dbReference type="Proteomes" id="UP000287651">
    <property type="component" value="Unassembled WGS sequence"/>
</dbReference>
<proteinExistence type="predicted"/>
<name>A0A426Z830_ENSVE</name>
<feature type="non-terminal residue" evidence="1">
    <location>
        <position position="1"/>
    </location>
</feature>
<dbReference type="EMBL" id="AMZH03007909">
    <property type="protein sequence ID" value="RRT60148.1"/>
    <property type="molecule type" value="Genomic_DNA"/>
</dbReference>
<evidence type="ECO:0000313" key="1">
    <source>
        <dbReference type="EMBL" id="RRT60148.1"/>
    </source>
</evidence>
<comment type="caution">
    <text evidence="1">The sequence shown here is derived from an EMBL/GenBank/DDBJ whole genome shotgun (WGS) entry which is preliminary data.</text>
</comment>
<accession>A0A426Z830</accession>
<evidence type="ECO:0000313" key="2">
    <source>
        <dbReference type="Proteomes" id="UP000287651"/>
    </source>
</evidence>
<sequence>PPAVAARCRRLRVACGRGRSRFFSRARRRSVSPVHTAWYGSCTGIDNMSVYRYGPVISYVKTIRLACKGRC</sequence>
<organism evidence="1 2">
    <name type="scientific">Ensete ventricosum</name>
    <name type="common">Abyssinian banana</name>
    <name type="synonym">Musa ensete</name>
    <dbReference type="NCBI Taxonomy" id="4639"/>
    <lineage>
        <taxon>Eukaryota</taxon>
        <taxon>Viridiplantae</taxon>
        <taxon>Streptophyta</taxon>
        <taxon>Embryophyta</taxon>
        <taxon>Tracheophyta</taxon>
        <taxon>Spermatophyta</taxon>
        <taxon>Magnoliopsida</taxon>
        <taxon>Liliopsida</taxon>
        <taxon>Zingiberales</taxon>
        <taxon>Musaceae</taxon>
        <taxon>Ensete</taxon>
    </lineage>
</organism>
<dbReference type="AlphaFoldDB" id="A0A426Z830"/>